<dbReference type="AlphaFoldDB" id="A0A9D4FAH1"/>
<feature type="region of interest" description="Disordered" evidence="1">
    <location>
        <begin position="1"/>
        <end position="39"/>
    </location>
</feature>
<name>A0A9D4FAH1_DREPO</name>
<feature type="compositionally biased region" description="Basic residues" evidence="1">
    <location>
        <begin position="22"/>
        <end position="33"/>
    </location>
</feature>
<gene>
    <name evidence="2" type="ORF">DPMN_148919</name>
</gene>
<sequence>MNSKSNGATDAHENSCTPLNKRNSKRGTKRAKTRTPGSESSVEVDLSYLDLDTGRILSTAREHDTVTLTCSEFDTLMNKFDMLQTNLEKIANIEKCISKLDKLDKLDAIEISIKDIEVKLYDMDHRLTSVEKNTNALESTAQFLSDEYDTVKKNQSE</sequence>
<comment type="caution">
    <text evidence="2">The sequence shown here is derived from an EMBL/GenBank/DDBJ whole genome shotgun (WGS) entry which is preliminary data.</text>
</comment>
<keyword evidence="3" id="KW-1185">Reference proteome</keyword>
<dbReference type="Proteomes" id="UP000828390">
    <property type="component" value="Unassembled WGS sequence"/>
</dbReference>
<reference evidence="2" key="2">
    <citation type="submission" date="2020-11" db="EMBL/GenBank/DDBJ databases">
        <authorList>
            <person name="McCartney M.A."/>
            <person name="Auch B."/>
            <person name="Kono T."/>
            <person name="Mallez S."/>
            <person name="Becker A."/>
            <person name="Gohl D.M."/>
            <person name="Silverstein K.A.T."/>
            <person name="Koren S."/>
            <person name="Bechman K.B."/>
            <person name="Herman A."/>
            <person name="Abrahante J.E."/>
            <person name="Garbe J."/>
        </authorList>
    </citation>
    <scope>NUCLEOTIDE SEQUENCE</scope>
    <source>
        <strain evidence="2">Duluth1</strain>
        <tissue evidence="2">Whole animal</tissue>
    </source>
</reference>
<protein>
    <submittedName>
        <fullName evidence="2">Uncharacterized protein</fullName>
    </submittedName>
</protein>
<accession>A0A9D4FAH1</accession>
<dbReference type="EMBL" id="JAIWYP010000007">
    <property type="protein sequence ID" value="KAH3795369.1"/>
    <property type="molecule type" value="Genomic_DNA"/>
</dbReference>
<feature type="compositionally biased region" description="Polar residues" evidence="1">
    <location>
        <begin position="1"/>
        <end position="21"/>
    </location>
</feature>
<evidence type="ECO:0000313" key="3">
    <source>
        <dbReference type="Proteomes" id="UP000828390"/>
    </source>
</evidence>
<organism evidence="2 3">
    <name type="scientific">Dreissena polymorpha</name>
    <name type="common">Zebra mussel</name>
    <name type="synonym">Mytilus polymorpha</name>
    <dbReference type="NCBI Taxonomy" id="45954"/>
    <lineage>
        <taxon>Eukaryota</taxon>
        <taxon>Metazoa</taxon>
        <taxon>Spiralia</taxon>
        <taxon>Lophotrochozoa</taxon>
        <taxon>Mollusca</taxon>
        <taxon>Bivalvia</taxon>
        <taxon>Autobranchia</taxon>
        <taxon>Heteroconchia</taxon>
        <taxon>Euheterodonta</taxon>
        <taxon>Imparidentia</taxon>
        <taxon>Neoheterodontei</taxon>
        <taxon>Myida</taxon>
        <taxon>Dreissenoidea</taxon>
        <taxon>Dreissenidae</taxon>
        <taxon>Dreissena</taxon>
    </lineage>
</organism>
<evidence type="ECO:0000256" key="1">
    <source>
        <dbReference type="SAM" id="MobiDB-lite"/>
    </source>
</evidence>
<proteinExistence type="predicted"/>
<reference evidence="2" key="1">
    <citation type="journal article" date="2019" name="bioRxiv">
        <title>The Genome of the Zebra Mussel, Dreissena polymorpha: A Resource for Invasive Species Research.</title>
        <authorList>
            <person name="McCartney M.A."/>
            <person name="Auch B."/>
            <person name="Kono T."/>
            <person name="Mallez S."/>
            <person name="Zhang Y."/>
            <person name="Obille A."/>
            <person name="Becker A."/>
            <person name="Abrahante J.E."/>
            <person name="Garbe J."/>
            <person name="Badalamenti J.P."/>
            <person name="Herman A."/>
            <person name="Mangelson H."/>
            <person name="Liachko I."/>
            <person name="Sullivan S."/>
            <person name="Sone E.D."/>
            <person name="Koren S."/>
            <person name="Silverstein K.A.T."/>
            <person name="Beckman K.B."/>
            <person name="Gohl D.M."/>
        </authorList>
    </citation>
    <scope>NUCLEOTIDE SEQUENCE</scope>
    <source>
        <strain evidence="2">Duluth1</strain>
        <tissue evidence="2">Whole animal</tissue>
    </source>
</reference>
<evidence type="ECO:0000313" key="2">
    <source>
        <dbReference type="EMBL" id="KAH3795369.1"/>
    </source>
</evidence>